<feature type="transmembrane region" description="Helical" evidence="1">
    <location>
        <begin position="17"/>
        <end position="40"/>
    </location>
</feature>
<dbReference type="Pfam" id="PF01917">
    <property type="entry name" value="Flagellin_arch-type"/>
    <property type="match status" value="1"/>
</dbReference>
<keyword evidence="1" id="KW-1133">Transmembrane helix</keyword>
<dbReference type="GO" id="GO:0097588">
    <property type="term" value="P:archaeal or bacterial-type flagellum-dependent cell motility"/>
    <property type="evidence" value="ECO:0007669"/>
    <property type="project" value="InterPro"/>
</dbReference>
<gene>
    <name evidence="2" type="ORF">METZ01_LOCUS32888</name>
</gene>
<dbReference type="PANTHER" id="PTHR35903:SF1">
    <property type="entry name" value="FLAGELLIN B1"/>
    <property type="match status" value="1"/>
</dbReference>
<accession>A0A381QM64</accession>
<proteinExistence type="predicted"/>
<protein>
    <recommendedName>
        <fullName evidence="3">Flagellin</fullName>
    </recommendedName>
</protein>
<sequence>MNDEYQRTDRDGEAGSIGIGAMIVFIALILVAAVASTIIIKTAEELQQNAESTSDDTRKEISGKISIIQVIVNGSDGTDINSMQVVAKVASGSMDVLVNNVAFLVICGDSTTYGLVTANLGLDAPWGQTISTGDATGSDNNDGSDNTWTEANAERLDGDAYEPTDELTAGTTFKFDVDLDKNAAEGVADSGPCKDNAGVGETLLMKIMVDGGGTTVSELNIDSVVSGKAVV</sequence>
<dbReference type="PANTHER" id="PTHR35903">
    <property type="entry name" value="FLAGELLIN B1"/>
    <property type="match status" value="1"/>
</dbReference>
<evidence type="ECO:0008006" key="3">
    <source>
        <dbReference type="Google" id="ProtNLM"/>
    </source>
</evidence>
<dbReference type="GO" id="GO:0005198">
    <property type="term" value="F:structural molecule activity"/>
    <property type="evidence" value="ECO:0007669"/>
    <property type="project" value="InterPro"/>
</dbReference>
<keyword evidence="1" id="KW-0472">Membrane</keyword>
<keyword evidence="1" id="KW-0812">Transmembrane</keyword>
<dbReference type="AlphaFoldDB" id="A0A381QM64"/>
<organism evidence="2">
    <name type="scientific">marine metagenome</name>
    <dbReference type="NCBI Taxonomy" id="408172"/>
    <lineage>
        <taxon>unclassified sequences</taxon>
        <taxon>metagenomes</taxon>
        <taxon>ecological metagenomes</taxon>
    </lineage>
</organism>
<evidence type="ECO:0000313" key="2">
    <source>
        <dbReference type="EMBL" id="SUZ80034.1"/>
    </source>
</evidence>
<dbReference type="InterPro" id="IPR002774">
    <property type="entry name" value="Flagellin_arc-type"/>
</dbReference>
<name>A0A381QM64_9ZZZZ</name>
<dbReference type="EMBL" id="UINC01001411">
    <property type="protein sequence ID" value="SUZ80034.1"/>
    <property type="molecule type" value="Genomic_DNA"/>
</dbReference>
<reference evidence="2" key="1">
    <citation type="submission" date="2018-05" db="EMBL/GenBank/DDBJ databases">
        <authorList>
            <person name="Lanie J.A."/>
            <person name="Ng W.-L."/>
            <person name="Kazmierczak K.M."/>
            <person name="Andrzejewski T.M."/>
            <person name="Davidsen T.M."/>
            <person name="Wayne K.J."/>
            <person name="Tettelin H."/>
            <person name="Glass J.I."/>
            <person name="Rusch D."/>
            <person name="Podicherti R."/>
            <person name="Tsui H.-C.T."/>
            <person name="Winkler M.E."/>
        </authorList>
    </citation>
    <scope>NUCLEOTIDE SEQUENCE</scope>
</reference>
<evidence type="ECO:0000256" key="1">
    <source>
        <dbReference type="SAM" id="Phobius"/>
    </source>
</evidence>